<dbReference type="VEuPathDB" id="FungiDB:LELG_01998"/>
<dbReference type="KEGG" id="lel:PVL30_001972"/>
<dbReference type="EMBL" id="CH981525">
    <property type="protein sequence ID" value="EDK43819.1"/>
    <property type="molecule type" value="Genomic_DNA"/>
</dbReference>
<dbReference type="eggNOG" id="ENOG502S5X6">
    <property type="taxonomic scope" value="Eukaryota"/>
</dbReference>
<sequence length="773" mass="89815">MSDLYHKLGPQGRSLLNNPGRNPSLGVAYQSRSDTSTYTPQELDYVIHTLRYPKPELTINQVLGYLYNYIPYIKHEQNLGLVFSSFLNSTTCFGGEGYPTASFEEMYPIIEVFKLIFDKKLKISQPTLSLKLFYSRIGSEIENFVAFNPIANSWKVLPVICGISLSNTLRDELYSSSNFIKYRWFFQEWSSKMKRIFINCLQYSLSNTYTKDIIFLSVTSLALVFKKEENVKLYTNKIGNTFMVDALVDMMFLNQQVSTIVYQKFFHLNPQDPDLENNIQIEIMQKPVIKHLNRFSFLLAAYLSHLKYDEQMETLIDSLLLRVTQFNKELSQLCTLSVFNTFTSVKNSNSLFQLFWYFMKNLLFSEIIIFQGLFTRFLTGNNKSHMIWFNHRDLAIIDKEYRGIALKVLPNLYYLNFILLSIGQGGFDTYNFVYYLSIELSLSTGSYFEHLTMNLIGDYKEVNMYPDVLNNDYIMQAKVLFVLGLWENYLQLKNIHNELFAKEIYNIAKSLANDRQYQNDDLIEASHSVLLFYFANSKNANLSDCIEYVNLLIQQFPKRISATQLCIAIETIGKKILSNPHQPSTPGSKFSNSAEEFFIFLADKCKPIQPGIRIGTPEENPNFASAQPIAEVEANSTLNTLEQDKRLDNDIIHDNKAKKPKDKVVRDLFPKFKKDYNYGQRLLPETAREAAVLALINLVPYFPVSRFTPWVEVIWSLIVKSNDVERDYLVGMLWKVFSDSLDLNRVELAMKWWYEDKQIPEKMQQSQIAHARL</sequence>
<reference evidence="1 2" key="1">
    <citation type="journal article" date="2009" name="Nature">
        <title>Evolution of pathogenicity and sexual reproduction in eight Candida genomes.</title>
        <authorList>
            <person name="Butler G."/>
            <person name="Rasmussen M.D."/>
            <person name="Lin M.F."/>
            <person name="Santos M.A."/>
            <person name="Sakthikumar S."/>
            <person name="Munro C.A."/>
            <person name="Rheinbay E."/>
            <person name="Grabherr M."/>
            <person name="Forche A."/>
            <person name="Reedy J.L."/>
            <person name="Agrafioti I."/>
            <person name="Arnaud M.B."/>
            <person name="Bates S."/>
            <person name="Brown A.J."/>
            <person name="Brunke S."/>
            <person name="Costanzo M.C."/>
            <person name="Fitzpatrick D.A."/>
            <person name="de Groot P.W."/>
            <person name="Harris D."/>
            <person name="Hoyer L.L."/>
            <person name="Hube B."/>
            <person name="Klis F.M."/>
            <person name="Kodira C."/>
            <person name="Lennard N."/>
            <person name="Logue M.E."/>
            <person name="Martin R."/>
            <person name="Neiman A.M."/>
            <person name="Nikolaou E."/>
            <person name="Quail M.A."/>
            <person name="Quinn J."/>
            <person name="Santos M.C."/>
            <person name="Schmitzberger F.F."/>
            <person name="Sherlock G."/>
            <person name="Shah P."/>
            <person name="Silverstein K.A."/>
            <person name="Skrzypek M.S."/>
            <person name="Soll D."/>
            <person name="Staggs R."/>
            <person name="Stansfield I."/>
            <person name="Stumpf M.P."/>
            <person name="Sudbery P.E."/>
            <person name="Srikantha T."/>
            <person name="Zeng Q."/>
            <person name="Berman J."/>
            <person name="Berriman M."/>
            <person name="Heitman J."/>
            <person name="Gow N.A."/>
            <person name="Lorenz M.C."/>
            <person name="Birren B.W."/>
            <person name="Kellis M."/>
            <person name="Cuomo C.A."/>
        </authorList>
    </citation>
    <scope>NUCLEOTIDE SEQUENCE [LARGE SCALE GENOMIC DNA]</scope>
    <source>
        <strain evidence="2">ATCC 11503 / BCRC 21390 / CBS 2605 / JCM 1781 / NBRC 1676 / NRRL YB-4239</strain>
    </source>
</reference>
<organism evidence="1 2">
    <name type="scientific">Lodderomyces elongisporus (strain ATCC 11503 / CBS 2605 / JCM 1781 / NBRC 1676 / NRRL YB-4239)</name>
    <name type="common">Yeast</name>
    <name type="synonym">Saccharomyces elongisporus</name>
    <dbReference type="NCBI Taxonomy" id="379508"/>
    <lineage>
        <taxon>Eukaryota</taxon>
        <taxon>Fungi</taxon>
        <taxon>Dikarya</taxon>
        <taxon>Ascomycota</taxon>
        <taxon>Saccharomycotina</taxon>
        <taxon>Pichiomycetes</taxon>
        <taxon>Debaryomycetaceae</taxon>
        <taxon>Candida/Lodderomyces clade</taxon>
        <taxon>Lodderomyces</taxon>
    </lineage>
</organism>
<dbReference type="AlphaFoldDB" id="A5DXB1"/>
<dbReference type="Proteomes" id="UP000001996">
    <property type="component" value="Unassembled WGS sequence"/>
</dbReference>
<dbReference type="HOGENOM" id="CLU_365662_0_0_1"/>
<protein>
    <submittedName>
        <fullName evidence="1">Uncharacterized protein</fullName>
    </submittedName>
</protein>
<dbReference type="OrthoDB" id="2357318at2759"/>
<dbReference type="OMA" id="YNFVYYL"/>
<dbReference type="PANTHER" id="PTHR39214">
    <property type="entry name" value="MICROBODY (PEROXISOME) BIOGENESIS PROTEIN PEROXIN 8 (EUROFUNG)"/>
    <property type="match status" value="1"/>
</dbReference>
<name>A5DXB1_LODEL</name>
<keyword evidence="2" id="KW-1185">Reference proteome</keyword>
<gene>
    <name evidence="1" type="ORF">LELG_01998</name>
</gene>
<evidence type="ECO:0000313" key="2">
    <source>
        <dbReference type="Proteomes" id="UP000001996"/>
    </source>
</evidence>
<dbReference type="InterPro" id="IPR055334">
    <property type="entry name" value="PEX8-like"/>
</dbReference>
<accession>A5DXB1</accession>
<proteinExistence type="predicted"/>
<dbReference type="InParanoid" id="A5DXB1"/>
<dbReference type="STRING" id="379508.A5DXB1"/>
<dbReference type="PANTHER" id="PTHR39214:SF1">
    <property type="entry name" value="MICROBODY (PEROXISOME) BIOGENESIS PROTEIN PEROXIN 8 (EUROFUNG)"/>
    <property type="match status" value="1"/>
</dbReference>
<evidence type="ECO:0000313" key="1">
    <source>
        <dbReference type="EMBL" id="EDK43819.1"/>
    </source>
</evidence>
<dbReference type="GeneID" id="5234094"/>